<keyword evidence="11" id="KW-0804">Transcription</keyword>
<dbReference type="PROSITE" id="PS00633">
    <property type="entry name" value="BROMODOMAIN_1"/>
    <property type="match status" value="1"/>
</dbReference>
<dbReference type="PROSITE" id="PS50014">
    <property type="entry name" value="BROMODOMAIN_2"/>
    <property type="match status" value="1"/>
</dbReference>
<evidence type="ECO:0000256" key="9">
    <source>
        <dbReference type="ARBA" id="ARBA00023054"/>
    </source>
</evidence>
<keyword evidence="21" id="KW-1185">Reference proteome</keyword>
<feature type="coiled-coil region" evidence="15">
    <location>
        <begin position="2851"/>
        <end position="2882"/>
    </location>
</feature>
<dbReference type="PANTHER" id="PTHR45975:SF2">
    <property type="entry name" value="NUCLEOSOME-REMODELING FACTOR SUBUNIT BPTF"/>
    <property type="match status" value="1"/>
</dbReference>
<evidence type="ECO:0000256" key="5">
    <source>
        <dbReference type="ARBA" id="ARBA00022771"/>
    </source>
</evidence>
<evidence type="ECO:0000313" key="20">
    <source>
        <dbReference type="EMBL" id="KAJ1129561.1"/>
    </source>
</evidence>
<comment type="caution">
    <text evidence="20">The sequence shown here is derived from an EMBL/GenBank/DDBJ whole genome shotgun (WGS) entry which is preliminary data.</text>
</comment>
<protein>
    <recommendedName>
        <fullName evidence="22">Nucleosome-remodeling factor subunit BPTF</fullName>
    </recommendedName>
</protein>
<keyword evidence="10 13" id="KW-0103">Bromodomain</keyword>
<dbReference type="PROSITE" id="PS50016">
    <property type="entry name" value="ZF_PHD_2"/>
    <property type="match status" value="2"/>
</dbReference>
<dbReference type="SMART" id="SM00571">
    <property type="entry name" value="DDT"/>
    <property type="match status" value="1"/>
</dbReference>
<feature type="compositionally biased region" description="Polar residues" evidence="16">
    <location>
        <begin position="596"/>
        <end position="605"/>
    </location>
</feature>
<dbReference type="InterPro" id="IPR001965">
    <property type="entry name" value="Znf_PHD"/>
</dbReference>
<dbReference type="PROSITE" id="PS50827">
    <property type="entry name" value="DDT"/>
    <property type="match status" value="1"/>
</dbReference>
<keyword evidence="6" id="KW-0862">Zinc</keyword>
<feature type="domain" description="PHD-type" evidence="18">
    <location>
        <begin position="2971"/>
        <end position="3022"/>
    </location>
</feature>
<dbReference type="Pfam" id="PF02791">
    <property type="entry name" value="DDT"/>
    <property type="match status" value="1"/>
</dbReference>
<dbReference type="FunFam" id="1.20.920.10:FF:000018">
    <property type="entry name" value="nucleosome-remodeling factor subunit BPTF isoform X1"/>
    <property type="match status" value="1"/>
</dbReference>
<dbReference type="Pfam" id="PF00439">
    <property type="entry name" value="Bromodomain"/>
    <property type="match status" value="1"/>
</dbReference>
<dbReference type="InterPro" id="IPR028941">
    <property type="entry name" value="WHIM2_dom"/>
</dbReference>
<feature type="compositionally biased region" description="Basic and acidic residues" evidence="16">
    <location>
        <begin position="554"/>
        <end position="595"/>
    </location>
</feature>
<feature type="domain" description="PHD-type" evidence="18">
    <location>
        <begin position="354"/>
        <end position="401"/>
    </location>
</feature>
<dbReference type="Pfam" id="PF00628">
    <property type="entry name" value="PHD"/>
    <property type="match status" value="2"/>
</dbReference>
<feature type="compositionally biased region" description="Acidic residues" evidence="16">
    <location>
        <begin position="138"/>
        <end position="150"/>
    </location>
</feature>
<dbReference type="Gene3D" id="1.20.920.10">
    <property type="entry name" value="Bromodomain-like"/>
    <property type="match status" value="1"/>
</dbReference>
<dbReference type="InterPro" id="IPR018501">
    <property type="entry name" value="DDT_dom"/>
</dbReference>
<dbReference type="InterPro" id="IPR011011">
    <property type="entry name" value="Znf_FYVE_PHD"/>
</dbReference>
<feature type="region of interest" description="Disordered" evidence="16">
    <location>
        <begin position="2310"/>
        <end position="2329"/>
    </location>
</feature>
<feature type="compositionally biased region" description="Basic and acidic residues" evidence="16">
    <location>
        <begin position="1089"/>
        <end position="1102"/>
    </location>
</feature>
<dbReference type="GO" id="GO:0045892">
    <property type="term" value="P:negative regulation of DNA-templated transcription"/>
    <property type="evidence" value="ECO:0007669"/>
    <property type="project" value="UniProtKB-ARBA"/>
</dbReference>
<evidence type="ECO:0000256" key="15">
    <source>
        <dbReference type="SAM" id="Coils"/>
    </source>
</evidence>
<feature type="compositionally biased region" description="Basic residues" evidence="16">
    <location>
        <begin position="64"/>
        <end position="77"/>
    </location>
</feature>
<feature type="region of interest" description="Disordered" evidence="16">
    <location>
        <begin position="2285"/>
        <end position="2305"/>
    </location>
</feature>
<feature type="compositionally biased region" description="Basic and acidic residues" evidence="16">
    <location>
        <begin position="101"/>
        <end position="123"/>
    </location>
</feature>
<dbReference type="InterPro" id="IPR001487">
    <property type="entry name" value="Bromodomain"/>
</dbReference>
<dbReference type="FunFam" id="3.30.40.10:FF:000036">
    <property type="entry name" value="nucleosome-remodeling factor subunit BPTF isoform X1"/>
    <property type="match status" value="1"/>
</dbReference>
<dbReference type="GO" id="GO:0016589">
    <property type="term" value="C:NURF complex"/>
    <property type="evidence" value="ECO:0007669"/>
    <property type="project" value="InterPro"/>
</dbReference>
<keyword evidence="9 15" id="KW-0175">Coiled coil</keyword>
<dbReference type="GO" id="GO:0045944">
    <property type="term" value="P:positive regulation of transcription by RNA polymerase II"/>
    <property type="evidence" value="ECO:0007669"/>
    <property type="project" value="UniProtKB-ARBA"/>
</dbReference>
<dbReference type="PROSITE" id="PS01359">
    <property type="entry name" value="ZF_PHD_1"/>
    <property type="match status" value="2"/>
</dbReference>
<organism evidence="20 21">
    <name type="scientific">Pleurodeles waltl</name>
    <name type="common">Iberian ribbed newt</name>
    <dbReference type="NCBI Taxonomy" id="8319"/>
    <lineage>
        <taxon>Eukaryota</taxon>
        <taxon>Metazoa</taxon>
        <taxon>Chordata</taxon>
        <taxon>Craniata</taxon>
        <taxon>Vertebrata</taxon>
        <taxon>Euteleostomi</taxon>
        <taxon>Amphibia</taxon>
        <taxon>Batrachia</taxon>
        <taxon>Caudata</taxon>
        <taxon>Salamandroidea</taxon>
        <taxon>Salamandridae</taxon>
        <taxon>Pleurodelinae</taxon>
        <taxon>Pleurodeles</taxon>
    </lineage>
</organism>
<dbReference type="EMBL" id="JANPWB010000011">
    <property type="protein sequence ID" value="KAJ1129561.1"/>
    <property type="molecule type" value="Genomic_DNA"/>
</dbReference>
<evidence type="ECO:0000256" key="8">
    <source>
        <dbReference type="ARBA" id="ARBA00023015"/>
    </source>
</evidence>
<feature type="region of interest" description="Disordered" evidence="16">
    <location>
        <begin position="2896"/>
        <end position="2962"/>
    </location>
</feature>
<evidence type="ECO:0000256" key="12">
    <source>
        <dbReference type="ARBA" id="ARBA00023242"/>
    </source>
</evidence>
<gene>
    <name evidence="20" type="ORF">NDU88_007929</name>
</gene>
<evidence type="ECO:0000259" key="19">
    <source>
        <dbReference type="PROSITE" id="PS50827"/>
    </source>
</evidence>
<feature type="domain" description="DDT" evidence="19">
    <location>
        <begin position="204"/>
        <end position="264"/>
    </location>
</feature>
<evidence type="ECO:0000256" key="2">
    <source>
        <dbReference type="ARBA" id="ARBA00022553"/>
    </source>
</evidence>
<evidence type="ECO:0000256" key="13">
    <source>
        <dbReference type="PROSITE-ProRule" id="PRU00035"/>
    </source>
</evidence>
<feature type="compositionally biased region" description="Low complexity" evidence="16">
    <location>
        <begin position="2049"/>
        <end position="2071"/>
    </location>
</feature>
<evidence type="ECO:0000259" key="18">
    <source>
        <dbReference type="PROSITE" id="PS50016"/>
    </source>
</evidence>
<keyword evidence="4" id="KW-0677">Repeat</keyword>
<dbReference type="SMART" id="SM00297">
    <property type="entry name" value="BROMO"/>
    <property type="match status" value="1"/>
</dbReference>
<feature type="compositionally biased region" description="Polar residues" evidence="16">
    <location>
        <begin position="1586"/>
        <end position="1595"/>
    </location>
</feature>
<evidence type="ECO:0000256" key="6">
    <source>
        <dbReference type="ARBA" id="ARBA00022833"/>
    </source>
</evidence>
<keyword evidence="12" id="KW-0539">Nucleus</keyword>
<evidence type="ECO:0000256" key="10">
    <source>
        <dbReference type="ARBA" id="ARBA00023117"/>
    </source>
</evidence>
<feature type="region of interest" description="Disordered" evidence="16">
    <location>
        <begin position="1944"/>
        <end position="1973"/>
    </location>
</feature>
<evidence type="ECO:0000256" key="14">
    <source>
        <dbReference type="PROSITE-ProRule" id="PRU00146"/>
    </source>
</evidence>
<feature type="region of interest" description="Disordered" evidence="16">
    <location>
        <begin position="2037"/>
        <end position="2071"/>
    </location>
</feature>
<dbReference type="Gene3D" id="3.30.40.10">
    <property type="entry name" value="Zinc/RING finger domain, C3HC4 (zinc finger)"/>
    <property type="match status" value="2"/>
</dbReference>
<feature type="compositionally biased region" description="Pro residues" evidence="16">
    <location>
        <begin position="2898"/>
        <end position="2914"/>
    </location>
</feature>
<feature type="region of interest" description="Disordered" evidence="16">
    <location>
        <begin position="1586"/>
        <end position="1621"/>
    </location>
</feature>
<feature type="compositionally biased region" description="Basic residues" evidence="16">
    <location>
        <begin position="1"/>
        <end position="10"/>
    </location>
</feature>
<dbReference type="SMART" id="SM00249">
    <property type="entry name" value="PHD"/>
    <property type="match status" value="2"/>
</dbReference>
<feature type="region of interest" description="Disordered" evidence="16">
    <location>
        <begin position="1089"/>
        <end position="1121"/>
    </location>
</feature>
<feature type="region of interest" description="Disordered" evidence="16">
    <location>
        <begin position="1"/>
        <end position="188"/>
    </location>
</feature>
<dbReference type="InterPro" id="IPR036427">
    <property type="entry name" value="Bromodomain-like_sf"/>
</dbReference>
<dbReference type="GO" id="GO:0008270">
    <property type="term" value="F:zinc ion binding"/>
    <property type="evidence" value="ECO:0007669"/>
    <property type="project" value="UniProtKB-KW"/>
</dbReference>
<feature type="compositionally biased region" description="Polar residues" evidence="16">
    <location>
        <begin position="1611"/>
        <end position="1621"/>
    </location>
</feature>
<evidence type="ECO:0000313" key="21">
    <source>
        <dbReference type="Proteomes" id="UP001066276"/>
    </source>
</evidence>
<dbReference type="FunFam" id="3.30.40.10:FF:000048">
    <property type="entry name" value="nucleosome-remodeling factor subunit BPTF isoform X1"/>
    <property type="match status" value="1"/>
</dbReference>
<feature type="compositionally biased region" description="Low complexity" evidence="16">
    <location>
        <begin position="154"/>
        <end position="167"/>
    </location>
</feature>
<evidence type="ECO:0000256" key="4">
    <source>
        <dbReference type="ARBA" id="ARBA00022737"/>
    </source>
</evidence>
<dbReference type="CDD" id="cd15559">
    <property type="entry name" value="PHD1_BPTF"/>
    <property type="match status" value="1"/>
</dbReference>
<feature type="compositionally biased region" description="Basic and acidic residues" evidence="16">
    <location>
        <begin position="1110"/>
        <end position="1121"/>
    </location>
</feature>
<dbReference type="InterPro" id="IPR038028">
    <property type="entry name" value="BPTF"/>
</dbReference>
<dbReference type="SUPFAM" id="SSF57903">
    <property type="entry name" value="FYVE/PHD zinc finger"/>
    <property type="match status" value="2"/>
</dbReference>
<reference evidence="20" key="1">
    <citation type="journal article" date="2022" name="bioRxiv">
        <title>Sequencing and chromosome-scale assembly of the giantPleurodeles waltlgenome.</title>
        <authorList>
            <person name="Brown T."/>
            <person name="Elewa A."/>
            <person name="Iarovenko S."/>
            <person name="Subramanian E."/>
            <person name="Araus A.J."/>
            <person name="Petzold A."/>
            <person name="Susuki M."/>
            <person name="Suzuki K.-i.T."/>
            <person name="Hayashi T."/>
            <person name="Toyoda A."/>
            <person name="Oliveira C."/>
            <person name="Osipova E."/>
            <person name="Leigh N.D."/>
            <person name="Simon A."/>
            <person name="Yun M.H."/>
        </authorList>
    </citation>
    <scope>NUCLEOTIDE SEQUENCE</scope>
    <source>
        <strain evidence="20">20211129_DDA</strain>
        <tissue evidence="20">Liver</tissue>
    </source>
</reference>
<feature type="compositionally biased region" description="Basic residues" evidence="16">
    <location>
        <begin position="169"/>
        <end position="179"/>
    </location>
</feature>
<dbReference type="PRINTS" id="PR00503">
    <property type="entry name" value="BROMODOMAIN"/>
</dbReference>
<feature type="compositionally biased region" description="Low complexity" evidence="16">
    <location>
        <begin position="2287"/>
        <end position="2300"/>
    </location>
</feature>
<feature type="compositionally biased region" description="Low complexity" evidence="16">
    <location>
        <begin position="2915"/>
        <end position="2930"/>
    </location>
</feature>
<keyword evidence="2" id="KW-0597">Phosphoprotein</keyword>
<evidence type="ECO:0000259" key="17">
    <source>
        <dbReference type="PROSITE" id="PS50014"/>
    </source>
</evidence>
<dbReference type="Pfam" id="PF15613">
    <property type="entry name" value="WSD"/>
    <property type="match status" value="1"/>
</dbReference>
<dbReference type="SUPFAM" id="SSF47370">
    <property type="entry name" value="Bromodomain"/>
    <property type="match status" value="1"/>
</dbReference>
<feature type="region of interest" description="Disordered" evidence="16">
    <location>
        <begin position="721"/>
        <end position="742"/>
    </location>
</feature>
<proteinExistence type="predicted"/>
<dbReference type="GO" id="GO:0006338">
    <property type="term" value="P:chromatin remodeling"/>
    <property type="evidence" value="ECO:0007669"/>
    <property type="project" value="UniProtKB-ARBA"/>
</dbReference>
<dbReference type="GO" id="GO:0000978">
    <property type="term" value="F:RNA polymerase II cis-regulatory region sequence-specific DNA binding"/>
    <property type="evidence" value="ECO:0007669"/>
    <property type="project" value="TreeGrafter"/>
</dbReference>
<accession>A0AAV7PMR7</accession>
<feature type="compositionally biased region" description="Low complexity" evidence="16">
    <location>
        <begin position="79"/>
        <end position="88"/>
    </location>
</feature>
<evidence type="ECO:0000256" key="16">
    <source>
        <dbReference type="SAM" id="MobiDB-lite"/>
    </source>
</evidence>
<feature type="compositionally biased region" description="Polar residues" evidence="16">
    <location>
        <begin position="657"/>
        <end position="682"/>
    </location>
</feature>
<dbReference type="CDD" id="cd15560">
    <property type="entry name" value="PHD2_3_BPTF"/>
    <property type="match status" value="1"/>
</dbReference>
<keyword evidence="7" id="KW-0156">Chromatin regulator</keyword>
<dbReference type="Proteomes" id="UP001066276">
    <property type="component" value="Chromosome 7"/>
</dbReference>
<feature type="coiled-coil region" evidence="15">
    <location>
        <begin position="2707"/>
        <end position="2737"/>
    </location>
</feature>
<feature type="region of interest" description="Disordered" evidence="16">
    <location>
        <begin position="523"/>
        <end position="682"/>
    </location>
</feature>
<name>A0AAV7PMR7_PLEWA</name>
<evidence type="ECO:0000256" key="1">
    <source>
        <dbReference type="ARBA" id="ARBA00004123"/>
    </source>
</evidence>
<dbReference type="InterPro" id="IPR019786">
    <property type="entry name" value="Zinc_finger_PHD-type_CS"/>
</dbReference>
<dbReference type="InterPro" id="IPR019787">
    <property type="entry name" value="Znf_PHD-finger"/>
</dbReference>
<keyword evidence="3" id="KW-0479">Metal-binding</keyword>
<evidence type="ECO:0000256" key="3">
    <source>
        <dbReference type="ARBA" id="ARBA00022723"/>
    </source>
</evidence>
<keyword evidence="5 14" id="KW-0863">Zinc-finger</keyword>
<evidence type="ECO:0008006" key="22">
    <source>
        <dbReference type="Google" id="ProtNLM"/>
    </source>
</evidence>
<feature type="compositionally biased region" description="Basic and acidic residues" evidence="16">
    <location>
        <begin position="1596"/>
        <end position="1610"/>
    </location>
</feature>
<sequence length="3150" mass="351343">MRGRRGRPPKQPRPEEPPAPVTASGPTGGLRSRYRGSSRGRWAAEVDDDSPKKRRPQYSPGAARGRRKRGSGRRGRGRPPGSSCAGPRTPSIGRGGISKVVYDDHSSTEEESAHSEEERRGWPDEEAEEDLLPLRPDDDSDYPGDEEDCDSYCTESSFRSHSTYSSTPGRRKPRVHRPRSPILEEKDIPPLELPKSSEDLMVPTEHILEVNAVYEVLRNFGTVLRLSPFRFEDFCAALMCQEQCTLLAETHIALLKAVLREEDISNTTFGPADIKDSVNSTLYFIDGMTWPEIVRVYCESDVEYHHVLPYQEMEDYPYGPINSKIKVLHFLVDQFLTTNIAREELMSEGVIQYDDHCRVCHKLGDLLCCETCSAVYHLECVKPPLEEVPEDEWQCEVCVAHKVPGVHDCVPEIQKNKPYIRHEPIGYDRHRRKYWFLNRRIIVEEDSETEYNKKIWYYSTKLQLAELIDCLDQEHWEAELFRTIDDMRDEINRHMDITEDLTNKARGSNKSFLTAANDEITESLKSKRGVTDESNETEEVGKNEEESTDAVQVDADRDKDVPPEILQDKRQEEKPQADAFEKPTPEDLAEGDKHSSAISDANESCTDPLEEKCSFEVDDSPVCVPESADETQMSEKNVEQEFPQDEPEPSAEMTPKDGTTTPPIFHQSNDETSNSSSTVFTEFTCTQNETSSPFDDADNGEKGSQALSCSLDETVEFKLEKTSSEFGDSPGPGKGTPESTRMVTRLRNPESKLSQLKSQQVAAAVHEANRYYKDGKEILVVNTHGEVSRLNTKKELVMKGNCNLFKLGQEGKYRIYHNQFSTNTFALNKHQHREDHDKRRHLSHKFCMTPSGDFKWNGSVHGTKVLTISTLRLTIIQLEGNVPAAFLHPNWASHRSNWIKAVQMCSKPREFALALAILECAIKPVVMLPIWRDSLGHTRLHRMTSIEREDKDKVKKKERRQEDEETMLQATWVKYSFPIKHQVWKQKGEEYRVTGYGGWSWISKTHVHRFVTKLPGNTNANYRKLLSAKSDLDAVENEPKKRNVPIHIKTDSEVIGAVETIEEGQHKMCQSKAGTSATAETHAAKELNKLNEDQKDHMEKNKANGNEDTDQGKKGCEADPSIKDEPMEVEEMKTEPIPKDEEVLPEVDLINVSESFQQRTWYKKKVKTSKLDGLLERRVKQFTLEEKQRLDKCKVVSASKQAKNVFVPTPVNIVELQSTKLKGDPYLDLSVEDAVDDPSVNKSKDSDEICTETIGLSCSKCSSSAQSGVSCHNGCSEGHKQEGDIFPMCTEHCSKKDSFAAESRICKPDVALESKRNSLEKRAGCDTLRCYSKRILPGQTGKCAISDIKNKKLPEPNMCSEKALHVDFNQSIHLPEKGSSEVAAPVDIVNKISCGTEKNGSLENCSGESSILKSKAVETVSAPKKDADDRVDRWKDEQGYCEKITSLNLKQNQEAIKTTSLSKIFSCLNHEGGDGMLHETNGREDLAEAHQVTKCVDQLQFELISPKTTKMDEEKETSKTDTWQINGKDTRYLKELSEDGCLQKCSANGSETKVKVKVPGAKPFMNGDINMEDLTGKNFVDTWQSENAGSSQISDKITKWDPNSGEKVHSTEASPQSHKNNVNGEARQLVEADQQQCKKDVTPPLNSKKESIAKSDCTDRNGQTISDLFESINGDTKIKTVVTEVTTTVSTKSKTFVNVSETSFSQDNEKMMAASENSAVSTVTTTTTVTTVTTPVSGSTTLFSVKENNKTVVTTTVTDLVTTPIGTLETSVTVSKEYSTKDRVRLMKFSRPKKARSGTALPSYRKFATKSSKKSIFVLPNDDLKKLSRRAGIKEVPHFNYNAKPAYDIWPYPSPRPTFGITWRYRLQTVKSLAGVSLMLRLLWACLRWDDMAAKTPPGGGMTRTESTETEITTTEIIKRRDVGTNGIRSEYCIRKIICPIGVPEAPKETPTPQRKGLRSSALRPKRPETPKQTGPIIVETWVAEEELELWEIKCFSERVEKEKSQAAEEQVKVVEKKKADEFKVQMDSQVKQQRLAAQQKRLEQQKQTSAPSSTASAIITSNTATTPSTPQKVAVAPLASPIPHGTKVVLTTKVGSPSTVSFQQNKNFHQTFATWVKQGQPTTASSPVVTTATTVSGAGQTFQITGTPVTMTGKVLTKLPLPANSKIVALNVPTTQGVVQVQQKVLGIIPSCTSNQQTFTSFQPRTTNVHIRPHTTGTVGTTTTTQQVITAGAQLRPSMTVIRAPVQPTPLGKTIIRTPLMMQQNILPTGQSQHVVTQIIRGQPPSTAVSSTSTVTSSSGQRLISPGPPLQPAQHQATIPQPPRPQQGQVKLTMAQLTQLTQGQGGSQGLTVVIQGQGQTTGQLQLIPQGVTVIPGSGQQLMQAAMPNGTVQRFLFTPLPPTASTANTTTATVSTSTSAAAEQKTASQVEQTHAQHIHTPLPTTVAHSVSQGQSQPTNLSQPQQLPVLQPRTTHPQAQILSETAQPQGQTPVVQTKAHSLPEVPTQTEAQTYLTSQSPFPSEAQQTMLQAAKPQMTVQSSSLVHCQSLLQNQAQPCMLPQIQSHPHTLQQSQGQMQTQHHQQVLLTNQPSVQNPSQIQLPTQFQPHTLLQNQVQTISTTQTVNHVTVQPPSHPQLQIQSSQTQVLSVPQIQQQMQLLSQIPPHVMAQIQAQQGPAPQQIKLQLPVQIQQTSPGQAQQIQNVVTVQAASVQEQLQKIQQLREHQQKKKNQHVEVRREHVLQASNQSEIIQKQVVMKQNAVIEHLKQKKTLSPAEREENQRMIVCNQVMKYILDKIDKEEKQAAKKRKREENVEQKRCKQNASKLSALLFKHKEQLKAEILKKRALLDKDLQIEVQEELKKDLNKIKKEKEKAEAAAAALASAAAAAAAVAAAATAVKAPPPPPLPTRPVSPPPQHVTVTTSSTSVQSASSSHKRRREDEKDLSYSKSKKKKMISTTSVDSKESKEDTQDTKLYCVCKTPYDESKFYIGCDRCQNWYHGRCVGILQSEADQIDEYVCPQCQSTEDAMTMFSPLTEKDYEGLKRVLRSLQAHKMAWPFLEPVDPVDAPDYYGVIKEPMDLATMEERILKRYYKKLTEFVADMTKIFDNCRYYNANDSTFYQCAEVLEGFFVQKLKAFKASRSHNNKLQSTTS</sequence>
<dbReference type="InterPro" id="IPR013083">
    <property type="entry name" value="Znf_RING/FYVE/PHD"/>
</dbReference>
<evidence type="ECO:0000256" key="7">
    <source>
        <dbReference type="ARBA" id="ARBA00022853"/>
    </source>
</evidence>
<dbReference type="CDD" id="cd05509">
    <property type="entry name" value="Bromo_gcn5_like"/>
    <property type="match status" value="1"/>
</dbReference>
<dbReference type="InterPro" id="IPR018359">
    <property type="entry name" value="Bromodomain_CS"/>
</dbReference>
<dbReference type="PANTHER" id="PTHR45975">
    <property type="entry name" value="NUCLEOSOME-REMODELING FACTOR SUBUNIT BPTF"/>
    <property type="match status" value="1"/>
</dbReference>
<keyword evidence="8" id="KW-0805">Transcription regulation</keyword>
<comment type="subcellular location">
    <subcellularLocation>
        <location evidence="1">Nucleus</location>
    </subcellularLocation>
</comment>
<feature type="domain" description="Bromo" evidence="17">
    <location>
        <begin position="3048"/>
        <end position="3118"/>
    </location>
</feature>
<evidence type="ECO:0000256" key="11">
    <source>
        <dbReference type="ARBA" id="ARBA00023163"/>
    </source>
</evidence>